<dbReference type="EC" id="3.5.1.28" evidence="5"/>
<dbReference type="InterPro" id="IPR050695">
    <property type="entry name" value="N-acetylmuramoyl_amidase_3"/>
</dbReference>
<dbReference type="PANTHER" id="PTHR30404:SF0">
    <property type="entry name" value="N-ACETYLMURAMOYL-L-ALANINE AMIDASE AMIC"/>
    <property type="match status" value="1"/>
</dbReference>
<feature type="domain" description="MurNAc-LAA" evidence="4">
    <location>
        <begin position="144"/>
        <end position="263"/>
    </location>
</feature>
<dbReference type="GO" id="GO:0008745">
    <property type="term" value="F:N-acetylmuramoyl-L-alanine amidase activity"/>
    <property type="evidence" value="ECO:0007669"/>
    <property type="project" value="UniProtKB-EC"/>
</dbReference>
<reference evidence="5 6" key="1">
    <citation type="submission" date="2010-12" db="EMBL/GenBank/DDBJ databases">
        <authorList>
            <person name="Muzny D."/>
            <person name="Qin X."/>
            <person name="Deng J."/>
            <person name="Jiang H."/>
            <person name="Liu Y."/>
            <person name="Qu J."/>
            <person name="Song X.-Z."/>
            <person name="Zhang L."/>
            <person name="Thornton R."/>
            <person name="Coyle M."/>
            <person name="Francisco L."/>
            <person name="Jackson L."/>
            <person name="Javaid M."/>
            <person name="Korchina V."/>
            <person name="Kovar C."/>
            <person name="Mata R."/>
            <person name="Mathew T."/>
            <person name="Ngo R."/>
            <person name="Nguyen L."/>
            <person name="Nguyen N."/>
            <person name="Okwuonu G."/>
            <person name="Ongeri F."/>
            <person name="Pham C."/>
            <person name="Simmons D."/>
            <person name="Wilczek-Boney K."/>
            <person name="Hale W."/>
            <person name="Jakkamsetti A."/>
            <person name="Pham P."/>
            <person name="Ruth R."/>
            <person name="San Lucas F."/>
            <person name="Warren J."/>
            <person name="Zhang J."/>
            <person name="Zhao Z."/>
            <person name="Zhou C."/>
            <person name="Zhu D."/>
            <person name="Lee S."/>
            <person name="Bess C."/>
            <person name="Blankenburg K."/>
            <person name="Forbes L."/>
            <person name="Fu Q."/>
            <person name="Gubbala S."/>
            <person name="Hirani K."/>
            <person name="Jayaseelan J.C."/>
            <person name="Lara F."/>
            <person name="Munidasa M."/>
            <person name="Palculict T."/>
            <person name="Patil S."/>
            <person name="Pu L.-L."/>
            <person name="Saada N."/>
            <person name="Tang L."/>
            <person name="Weissenberger G."/>
            <person name="Zhu Y."/>
            <person name="Hemphill L."/>
            <person name="Shang Y."/>
            <person name="Youmans B."/>
            <person name="Ayvaz T."/>
            <person name="Ross M."/>
            <person name="Santibanez J."/>
            <person name="Aqrawi P."/>
            <person name="Gross S."/>
            <person name="Joshi V."/>
            <person name="Fowler G."/>
            <person name="Nazareth L."/>
            <person name="Reid J."/>
            <person name="Worley K."/>
            <person name="Petrosino J."/>
            <person name="Highlander S."/>
            <person name="Gibbs R."/>
        </authorList>
    </citation>
    <scope>NUCLEOTIDE SEQUENCE [LARGE SCALE GENOMIC DNA]</scope>
    <source>
        <strain evidence="5 6">ATCC 23263</strain>
    </source>
</reference>
<dbReference type="OrthoDB" id="43070at2"/>
<dbReference type="Pfam" id="PF01520">
    <property type="entry name" value="Amidase_3"/>
    <property type="match status" value="1"/>
</dbReference>
<evidence type="ECO:0000313" key="6">
    <source>
        <dbReference type="Proteomes" id="UP000004754"/>
    </source>
</evidence>
<evidence type="ECO:0000259" key="4">
    <source>
        <dbReference type="SMART" id="SM00646"/>
    </source>
</evidence>
<evidence type="ECO:0000256" key="1">
    <source>
        <dbReference type="ARBA" id="ARBA00022801"/>
    </source>
</evidence>
<dbReference type="HOGENOM" id="CLU_014322_3_3_9"/>
<dbReference type="EMBL" id="AEQN01000021">
    <property type="protein sequence ID" value="EFV01383.1"/>
    <property type="molecule type" value="Genomic_DNA"/>
</dbReference>
<name>E6MHR1_9FIRM</name>
<protein>
    <submittedName>
        <fullName evidence="5">N-acetylmuramoyl-L-alanine amidase</fullName>
        <ecNumber evidence="5">3.5.1.28</ecNumber>
    </submittedName>
</protein>
<dbReference type="GO" id="GO:0009253">
    <property type="term" value="P:peptidoglycan catabolic process"/>
    <property type="evidence" value="ECO:0007669"/>
    <property type="project" value="InterPro"/>
</dbReference>
<gene>
    <name evidence="5" type="ORF">HMP0721_1546</name>
</gene>
<feature type="region of interest" description="Disordered" evidence="2">
    <location>
        <begin position="32"/>
        <end position="64"/>
    </location>
</feature>
<feature type="chain" id="PRO_5039571165" evidence="3">
    <location>
        <begin position="23"/>
        <end position="268"/>
    </location>
</feature>
<keyword evidence="6" id="KW-1185">Reference proteome</keyword>
<dbReference type="CDD" id="cd02696">
    <property type="entry name" value="MurNAc-LAA"/>
    <property type="match status" value="1"/>
</dbReference>
<feature type="signal peptide" evidence="3">
    <location>
        <begin position="1"/>
        <end position="22"/>
    </location>
</feature>
<comment type="caution">
    <text evidence="5">The sequence shown here is derived from an EMBL/GenBank/DDBJ whole genome shotgun (WGS) entry which is preliminary data.</text>
</comment>
<dbReference type="InterPro" id="IPR002508">
    <property type="entry name" value="MurNAc-LAA_cat"/>
</dbReference>
<dbReference type="SMART" id="SM00646">
    <property type="entry name" value="Ami_3"/>
    <property type="match status" value="1"/>
</dbReference>
<keyword evidence="3" id="KW-0732">Signal</keyword>
<dbReference type="eggNOG" id="COG0860">
    <property type="taxonomic scope" value="Bacteria"/>
</dbReference>
<dbReference type="PANTHER" id="PTHR30404">
    <property type="entry name" value="N-ACETYLMURAMOYL-L-ALANINE AMIDASE"/>
    <property type="match status" value="1"/>
</dbReference>
<organism evidence="5 6">
    <name type="scientific">Pseudoramibacter alactolyticus ATCC 23263</name>
    <dbReference type="NCBI Taxonomy" id="887929"/>
    <lineage>
        <taxon>Bacteria</taxon>
        <taxon>Bacillati</taxon>
        <taxon>Bacillota</taxon>
        <taxon>Clostridia</taxon>
        <taxon>Eubacteriales</taxon>
        <taxon>Eubacteriaceae</taxon>
        <taxon>Pseudoramibacter</taxon>
    </lineage>
</organism>
<dbReference type="RefSeq" id="WP_006598968.1">
    <property type="nucleotide sequence ID" value="NZ_GL622359.1"/>
</dbReference>
<evidence type="ECO:0000313" key="5">
    <source>
        <dbReference type="EMBL" id="EFV01383.1"/>
    </source>
</evidence>
<dbReference type="SUPFAM" id="SSF53187">
    <property type="entry name" value="Zn-dependent exopeptidases"/>
    <property type="match status" value="1"/>
</dbReference>
<evidence type="ECO:0000256" key="3">
    <source>
        <dbReference type="SAM" id="SignalP"/>
    </source>
</evidence>
<dbReference type="Gene3D" id="3.40.630.40">
    <property type="entry name" value="Zn-dependent exopeptidases"/>
    <property type="match status" value="1"/>
</dbReference>
<dbReference type="Proteomes" id="UP000004754">
    <property type="component" value="Unassembled WGS sequence"/>
</dbReference>
<dbReference type="AlphaFoldDB" id="E6MHR1"/>
<accession>E6MHR1</accession>
<sequence>MTKSHAHFLIALMAIAAAVALAAVGLDWHQSAAPKRTSTAKPRKPAQTTPKTTPASNPGAGKTIVLDPGHSAVMPAGTEPIGPGSKTMKAKDASGTRGTTTGVTEYAFMMTLARKLVPVLESRGYKVILTRKNNQTAISCAARAQVANNAKADAFVRLHANGVDNAAAKGALAICITPRNPYTAGTYQKSRLLSEKLLNTYCQVTGTENNGITEEDNMTGNNWAKVPTTLIEVGYMTNPEEDRLMQTDAYQIKIVNGIAGGLDAYFKN</sequence>
<keyword evidence="1 5" id="KW-0378">Hydrolase</keyword>
<feature type="compositionally biased region" description="Low complexity" evidence="2">
    <location>
        <begin position="45"/>
        <end position="55"/>
    </location>
</feature>
<dbReference type="GO" id="GO:0030288">
    <property type="term" value="C:outer membrane-bounded periplasmic space"/>
    <property type="evidence" value="ECO:0007669"/>
    <property type="project" value="TreeGrafter"/>
</dbReference>
<dbReference type="STRING" id="887929.HMP0721_1546"/>
<proteinExistence type="predicted"/>
<feature type="region of interest" description="Disordered" evidence="2">
    <location>
        <begin position="76"/>
        <end position="96"/>
    </location>
</feature>
<evidence type="ECO:0000256" key="2">
    <source>
        <dbReference type="SAM" id="MobiDB-lite"/>
    </source>
</evidence>